<evidence type="ECO:0000256" key="1">
    <source>
        <dbReference type="ARBA" id="ARBA00000085"/>
    </source>
</evidence>
<dbReference type="InterPro" id="IPR004358">
    <property type="entry name" value="Sig_transdc_His_kin-like_C"/>
</dbReference>
<dbReference type="Gene3D" id="1.10.287.130">
    <property type="match status" value="1"/>
</dbReference>
<keyword evidence="10 11" id="KW-0472">Membrane</keyword>
<gene>
    <name evidence="14" type="ORF">JGI1_02248</name>
</gene>
<dbReference type="CDD" id="cd00075">
    <property type="entry name" value="HATPase"/>
    <property type="match status" value="1"/>
</dbReference>
<dbReference type="PANTHER" id="PTHR45436:SF5">
    <property type="entry name" value="SENSOR HISTIDINE KINASE TRCS"/>
    <property type="match status" value="1"/>
</dbReference>
<dbReference type="SMART" id="SM00304">
    <property type="entry name" value="HAMP"/>
    <property type="match status" value="1"/>
</dbReference>
<evidence type="ECO:0000256" key="6">
    <source>
        <dbReference type="ARBA" id="ARBA00022692"/>
    </source>
</evidence>
<dbReference type="InterPro" id="IPR036890">
    <property type="entry name" value="HATPase_C_sf"/>
</dbReference>
<evidence type="ECO:0000256" key="11">
    <source>
        <dbReference type="SAM" id="Phobius"/>
    </source>
</evidence>
<dbReference type="PROSITE" id="PS50885">
    <property type="entry name" value="HAMP"/>
    <property type="match status" value="1"/>
</dbReference>
<sequence length="464" mass="52957">MSYRSLRFRIVFWYSIVFVLAFVLIEIGIYLYLDRSLHREIDMALSREAVEFAEKLMVKSGVIFISDSVEFREPEHFYLSDASVFFRIFDKNLNLVAISENLKRANFVIPNPERVDVEGAKEIEINGKRLRIFYLPIRDENGLFGLIEMSKFEGAVQTAMGLLRTSLFLALLLAIIIVSYGGGVIVSKFISPLEQIIDKADKINAENLTERINVNQSNPPDEIVKLVNSLNRLLERLERSFKQIAQFTYDVSHELLTPLTVMKDEIEISLMRRRKVKDYIQTLNVVYRQVNRSIDIIRSMLYLAKVEAGVINVNLREVNLPELIREVILTLNHKAKRKNIKVKFNCDSILISKTDENILFEALKNILDNAIEYTGKNGSVEIKCERVGKWLEISISDNGIGISADDLPYIFNRFYRGRHALELNPTGTGLGLALTKSMIELLKGKINVSSELGKGTTFIVQIPA</sequence>
<dbReference type="GO" id="GO:0000155">
    <property type="term" value="F:phosphorelay sensor kinase activity"/>
    <property type="evidence" value="ECO:0007669"/>
    <property type="project" value="InterPro"/>
</dbReference>
<evidence type="ECO:0000256" key="2">
    <source>
        <dbReference type="ARBA" id="ARBA00004370"/>
    </source>
</evidence>
<dbReference type="PANTHER" id="PTHR45436">
    <property type="entry name" value="SENSOR HISTIDINE KINASE YKOH"/>
    <property type="match status" value="1"/>
</dbReference>
<evidence type="ECO:0000313" key="15">
    <source>
        <dbReference type="Proteomes" id="UP000320623"/>
    </source>
</evidence>
<dbReference type="InterPro" id="IPR003660">
    <property type="entry name" value="HAMP_dom"/>
</dbReference>
<dbReference type="InterPro" id="IPR003594">
    <property type="entry name" value="HATPase_dom"/>
</dbReference>
<evidence type="ECO:0000259" key="13">
    <source>
        <dbReference type="PROSITE" id="PS50885"/>
    </source>
</evidence>
<accession>A0A0S4ND97</accession>
<protein>
    <recommendedName>
        <fullName evidence="3">histidine kinase</fullName>
        <ecNumber evidence="3">2.7.13.3</ecNumber>
    </recommendedName>
</protein>
<evidence type="ECO:0000256" key="7">
    <source>
        <dbReference type="ARBA" id="ARBA00022777"/>
    </source>
</evidence>
<dbReference type="GO" id="GO:0005886">
    <property type="term" value="C:plasma membrane"/>
    <property type="evidence" value="ECO:0007669"/>
    <property type="project" value="TreeGrafter"/>
</dbReference>
<dbReference type="Gene3D" id="6.10.340.10">
    <property type="match status" value="1"/>
</dbReference>
<dbReference type="STRING" id="1643428.GCA_001442855_02198"/>
<evidence type="ECO:0000256" key="5">
    <source>
        <dbReference type="ARBA" id="ARBA00022679"/>
    </source>
</evidence>
<dbReference type="SMART" id="SM00387">
    <property type="entry name" value="HATPase_c"/>
    <property type="match status" value="1"/>
</dbReference>
<comment type="catalytic activity">
    <reaction evidence="1">
        <text>ATP + protein L-histidine = ADP + protein N-phospho-L-histidine.</text>
        <dbReference type="EC" id="2.7.13.3"/>
    </reaction>
</comment>
<dbReference type="Pfam" id="PF00512">
    <property type="entry name" value="HisKA"/>
    <property type="match status" value="1"/>
</dbReference>
<dbReference type="AlphaFoldDB" id="A0A0S4ND97"/>
<dbReference type="PROSITE" id="PS50109">
    <property type="entry name" value="HIS_KIN"/>
    <property type="match status" value="1"/>
</dbReference>
<name>A0A0S4ND97_9BACT</name>
<dbReference type="InterPro" id="IPR050428">
    <property type="entry name" value="TCS_sensor_his_kinase"/>
</dbReference>
<organism evidence="14 15">
    <name type="scientific">Candidatus Thermokryptus mobilis</name>
    <dbReference type="NCBI Taxonomy" id="1643428"/>
    <lineage>
        <taxon>Bacteria</taxon>
        <taxon>Pseudomonadati</taxon>
        <taxon>Candidatus Kryptoniota</taxon>
        <taxon>Candidatus Thermokryptus</taxon>
    </lineage>
</organism>
<evidence type="ECO:0000313" key="14">
    <source>
        <dbReference type="EMBL" id="CUU09072.1"/>
    </source>
</evidence>
<feature type="domain" description="HAMP" evidence="13">
    <location>
        <begin position="187"/>
        <end position="242"/>
    </location>
</feature>
<keyword evidence="15" id="KW-1185">Reference proteome</keyword>
<feature type="transmembrane region" description="Helical" evidence="11">
    <location>
        <begin position="167"/>
        <end position="190"/>
    </location>
</feature>
<dbReference type="PRINTS" id="PR00344">
    <property type="entry name" value="BCTRLSENSOR"/>
</dbReference>
<evidence type="ECO:0000259" key="12">
    <source>
        <dbReference type="PROSITE" id="PS50109"/>
    </source>
</evidence>
<dbReference type="SMART" id="SM00388">
    <property type="entry name" value="HisKA"/>
    <property type="match status" value="1"/>
</dbReference>
<keyword evidence="7 14" id="KW-0418">Kinase</keyword>
<proteinExistence type="predicted"/>
<dbReference type="SUPFAM" id="SSF47384">
    <property type="entry name" value="Homodimeric domain of signal transducing histidine kinase"/>
    <property type="match status" value="1"/>
</dbReference>
<evidence type="ECO:0000256" key="4">
    <source>
        <dbReference type="ARBA" id="ARBA00022553"/>
    </source>
</evidence>
<dbReference type="Gene3D" id="3.30.565.10">
    <property type="entry name" value="Histidine kinase-like ATPase, C-terminal domain"/>
    <property type="match status" value="1"/>
</dbReference>
<dbReference type="InterPro" id="IPR005467">
    <property type="entry name" value="His_kinase_dom"/>
</dbReference>
<dbReference type="InterPro" id="IPR036097">
    <property type="entry name" value="HisK_dim/P_sf"/>
</dbReference>
<dbReference type="CDD" id="cd00082">
    <property type="entry name" value="HisKA"/>
    <property type="match status" value="1"/>
</dbReference>
<reference evidence="15" key="1">
    <citation type="submission" date="2015-11" db="EMBL/GenBank/DDBJ databases">
        <authorList>
            <person name="Varghese N."/>
        </authorList>
    </citation>
    <scope>NUCLEOTIDE SEQUENCE [LARGE SCALE GENOMIC DNA]</scope>
</reference>
<dbReference type="Proteomes" id="UP000320623">
    <property type="component" value="Unassembled WGS sequence"/>
</dbReference>
<feature type="transmembrane region" description="Helical" evidence="11">
    <location>
        <begin position="12"/>
        <end position="33"/>
    </location>
</feature>
<evidence type="ECO:0000256" key="8">
    <source>
        <dbReference type="ARBA" id="ARBA00022989"/>
    </source>
</evidence>
<keyword evidence="9" id="KW-0902">Two-component regulatory system</keyword>
<keyword evidence="6 11" id="KW-0812">Transmembrane</keyword>
<dbReference type="SUPFAM" id="SSF55874">
    <property type="entry name" value="ATPase domain of HSP90 chaperone/DNA topoisomerase II/histidine kinase"/>
    <property type="match status" value="1"/>
</dbReference>
<feature type="domain" description="Histidine kinase" evidence="12">
    <location>
        <begin position="250"/>
        <end position="464"/>
    </location>
</feature>
<evidence type="ECO:0000256" key="9">
    <source>
        <dbReference type="ARBA" id="ARBA00023012"/>
    </source>
</evidence>
<dbReference type="FunFam" id="3.30.565.10:FF:000006">
    <property type="entry name" value="Sensor histidine kinase WalK"/>
    <property type="match status" value="1"/>
</dbReference>
<evidence type="ECO:0000256" key="10">
    <source>
        <dbReference type="ARBA" id="ARBA00023136"/>
    </source>
</evidence>
<keyword evidence="5" id="KW-0808">Transferase</keyword>
<keyword evidence="4" id="KW-0597">Phosphoprotein</keyword>
<keyword evidence="8 11" id="KW-1133">Transmembrane helix</keyword>
<comment type="subcellular location">
    <subcellularLocation>
        <location evidence="2">Membrane</location>
    </subcellularLocation>
</comment>
<dbReference type="EMBL" id="FAOO01000028">
    <property type="protein sequence ID" value="CUU09072.1"/>
    <property type="molecule type" value="Genomic_DNA"/>
</dbReference>
<dbReference type="EC" id="2.7.13.3" evidence="3"/>
<dbReference type="SUPFAM" id="SSF158472">
    <property type="entry name" value="HAMP domain-like"/>
    <property type="match status" value="1"/>
</dbReference>
<dbReference type="Pfam" id="PF00672">
    <property type="entry name" value="HAMP"/>
    <property type="match status" value="1"/>
</dbReference>
<dbReference type="InterPro" id="IPR003661">
    <property type="entry name" value="HisK_dim/P_dom"/>
</dbReference>
<dbReference type="CDD" id="cd06225">
    <property type="entry name" value="HAMP"/>
    <property type="match status" value="1"/>
</dbReference>
<evidence type="ECO:0000256" key="3">
    <source>
        <dbReference type="ARBA" id="ARBA00012438"/>
    </source>
</evidence>
<dbReference type="Pfam" id="PF02518">
    <property type="entry name" value="HATPase_c"/>
    <property type="match status" value="1"/>
</dbReference>